<sequence>MEKTVEQSEYFIERGNLSDLISIRLRLIDFKRYFADFMDEECLDENTARQIVAGAEKRMAGKSVQSVSVRNGRLEVSIVPGDGENIFADYLLEGLRNFYEVNECHITRMFGSFVYLKRIRGKLKAVHATPIPLRYCPLMKKLLTEIGGDTAAGLLEAVAQGAEDSAGLMCELIDEVVIKGGYFDTSRPLNSCEVNVLFGASETMSSAFEAGLIDAAVIVSNNLGTIITTGQSNTQGAVRRMTGLFATSPSKTITETAVKAGICPVFPHTGIIDQLEGVRKAISLGYRRIAVSVAWEDNIILEEIRKLERDGIIIYKFALCSTGLGEDAARAMSSEADLVWSCSSRAVKTWIEPRATAQVGIKIPVYIMDRKGWLLAENHLRKIARERDEAAAFDRVELTAGDRRPVILNDAEGFRIIRKEELGECRDCPHPCI</sequence>
<name>A0A7G9GC69_9FIRM</name>
<accession>A0A7G9GC69</accession>
<protein>
    <submittedName>
        <fullName evidence="1">DUF2099 family protein</fullName>
    </submittedName>
</protein>
<dbReference type="Pfam" id="PF09872">
    <property type="entry name" value="DUF2099"/>
    <property type="match status" value="1"/>
</dbReference>
<gene>
    <name evidence="1" type="ORF">H9Q79_16230</name>
</gene>
<reference evidence="1 2" key="1">
    <citation type="submission" date="2020-08" db="EMBL/GenBank/DDBJ databases">
        <authorList>
            <person name="Liu C."/>
            <person name="Sun Q."/>
        </authorList>
    </citation>
    <scope>NUCLEOTIDE SEQUENCE [LARGE SCALE GENOMIC DNA]</scope>
    <source>
        <strain evidence="1 2">NSJ-29</strain>
    </source>
</reference>
<organism evidence="1 2">
    <name type="scientific">Wansuia hejianensis</name>
    <dbReference type="NCBI Taxonomy" id="2763667"/>
    <lineage>
        <taxon>Bacteria</taxon>
        <taxon>Bacillati</taxon>
        <taxon>Bacillota</taxon>
        <taxon>Clostridia</taxon>
        <taxon>Lachnospirales</taxon>
        <taxon>Lachnospiraceae</taxon>
        <taxon>Wansuia</taxon>
    </lineage>
</organism>
<keyword evidence="2" id="KW-1185">Reference proteome</keyword>
<dbReference type="EMBL" id="CP060635">
    <property type="protein sequence ID" value="QNM08401.1"/>
    <property type="molecule type" value="Genomic_DNA"/>
</dbReference>
<dbReference type="RefSeq" id="WP_118644870.1">
    <property type="nucleotide sequence ID" value="NZ_CP060635.1"/>
</dbReference>
<dbReference type="Proteomes" id="UP000515860">
    <property type="component" value="Chromosome"/>
</dbReference>
<dbReference type="InterPro" id="IPR009181">
    <property type="entry name" value="Methan_mark_8"/>
</dbReference>
<proteinExistence type="predicted"/>
<dbReference type="AlphaFoldDB" id="A0A7G9GC69"/>
<evidence type="ECO:0000313" key="1">
    <source>
        <dbReference type="EMBL" id="QNM08401.1"/>
    </source>
</evidence>
<evidence type="ECO:0000313" key="2">
    <source>
        <dbReference type="Proteomes" id="UP000515860"/>
    </source>
</evidence>
<dbReference type="KEGG" id="whj:H9Q79_16230"/>